<dbReference type="RefSeq" id="WP_089882518.1">
    <property type="nucleotide sequence ID" value="NZ_FNPF01000005.1"/>
</dbReference>
<dbReference type="OrthoDB" id="9788370at2"/>
<feature type="binding site" evidence="16">
    <location>
        <begin position="9"/>
        <end position="16"/>
    </location>
    <ligand>
        <name>GTP</name>
        <dbReference type="ChEBI" id="CHEBI:37565"/>
    </ligand>
</feature>
<evidence type="ECO:0000313" key="18">
    <source>
        <dbReference type="Proteomes" id="UP000199286"/>
    </source>
</evidence>
<keyword evidence="13 14" id="KW-0342">GTP-binding</keyword>
<dbReference type="GO" id="GO:0005524">
    <property type="term" value="F:ATP binding"/>
    <property type="evidence" value="ECO:0007669"/>
    <property type="project" value="UniProtKB-UniRule"/>
</dbReference>
<comment type="catalytic activity">
    <reaction evidence="1 14">
        <text>adenosylcob(III)inamide + ATP = adenosylcob(III)inamide phosphate + ADP + H(+)</text>
        <dbReference type="Rhea" id="RHEA:15769"/>
        <dbReference type="ChEBI" id="CHEBI:2480"/>
        <dbReference type="ChEBI" id="CHEBI:15378"/>
        <dbReference type="ChEBI" id="CHEBI:30616"/>
        <dbReference type="ChEBI" id="CHEBI:58502"/>
        <dbReference type="ChEBI" id="CHEBI:456216"/>
        <dbReference type="EC" id="2.7.1.156"/>
    </reaction>
</comment>
<dbReference type="PANTHER" id="PTHR34848:SF1">
    <property type="entry name" value="BIFUNCTIONAL ADENOSYLCOBALAMIN BIOSYNTHESIS PROTEIN COBU"/>
    <property type="match status" value="1"/>
</dbReference>
<evidence type="ECO:0000256" key="4">
    <source>
        <dbReference type="ARBA" id="ARBA00003889"/>
    </source>
</evidence>
<keyword evidence="11 14" id="KW-0418">Kinase</keyword>
<protein>
    <recommendedName>
        <fullName evidence="14">Bifunctional adenosylcobalamin biosynthesis protein</fullName>
        <ecNumber evidence="14">2.7.1.156</ecNumber>
        <ecNumber evidence="14">2.7.7.62</ecNumber>
    </recommendedName>
</protein>
<keyword evidence="9 14" id="KW-0808">Transferase</keyword>
<dbReference type="EMBL" id="FNPF01000005">
    <property type="protein sequence ID" value="SDY30874.1"/>
    <property type="molecule type" value="Genomic_DNA"/>
</dbReference>
<dbReference type="GO" id="GO:0005525">
    <property type="term" value="F:GTP binding"/>
    <property type="evidence" value="ECO:0007669"/>
    <property type="project" value="UniProtKB-UniRule"/>
</dbReference>
<evidence type="ECO:0000313" key="17">
    <source>
        <dbReference type="EMBL" id="SDY30874.1"/>
    </source>
</evidence>
<comment type="similarity">
    <text evidence="7 14">Belongs to the CobU/CobP family.</text>
</comment>
<evidence type="ECO:0000256" key="7">
    <source>
        <dbReference type="ARBA" id="ARBA00007490"/>
    </source>
</evidence>
<dbReference type="InterPro" id="IPR003203">
    <property type="entry name" value="CobU/CobP"/>
</dbReference>
<evidence type="ECO:0000256" key="13">
    <source>
        <dbReference type="ARBA" id="ARBA00023134"/>
    </source>
</evidence>
<organism evidence="17 18">
    <name type="scientific">Citreimonas salinaria</name>
    <dbReference type="NCBI Taxonomy" id="321339"/>
    <lineage>
        <taxon>Bacteria</taxon>
        <taxon>Pseudomonadati</taxon>
        <taxon>Pseudomonadota</taxon>
        <taxon>Alphaproteobacteria</taxon>
        <taxon>Rhodobacterales</taxon>
        <taxon>Roseobacteraceae</taxon>
        <taxon>Citreimonas</taxon>
    </lineage>
</organism>
<sequence>MQKSILITGGARSGKSHLAERMALRPTGRAVYIATAEAGDDEMAARIAAHRARRGPEWRDIAAPRDLIGALLDSDGEGNPDGDPRLVDCLTLWLSNLMLAGDEWRAAGTDLAESIAHQSRPVIFVTNEVGAGIVPENKLAREFRDAAGWLNQQVARACDEVWLSVAGYPVKVKPNDHSF</sequence>
<dbReference type="InterPro" id="IPR027417">
    <property type="entry name" value="P-loop_NTPase"/>
</dbReference>
<dbReference type="GO" id="GO:0009236">
    <property type="term" value="P:cobalamin biosynthetic process"/>
    <property type="evidence" value="ECO:0007669"/>
    <property type="project" value="UniProtKB-UniRule"/>
</dbReference>
<feature type="binding site" evidence="16">
    <location>
        <begin position="51"/>
        <end position="54"/>
    </location>
    <ligand>
        <name>GTP</name>
        <dbReference type="ChEBI" id="CHEBI:37565"/>
    </ligand>
</feature>
<dbReference type="SUPFAM" id="SSF52540">
    <property type="entry name" value="P-loop containing nucleoside triphosphate hydrolases"/>
    <property type="match status" value="1"/>
</dbReference>
<dbReference type="CDD" id="cd00544">
    <property type="entry name" value="CobU"/>
    <property type="match status" value="1"/>
</dbReference>
<feature type="binding site" evidence="16">
    <location>
        <position position="88"/>
    </location>
    <ligand>
        <name>GTP</name>
        <dbReference type="ChEBI" id="CHEBI:37565"/>
    </ligand>
</feature>
<dbReference type="UniPathway" id="UPA00148">
    <property type="reaction ID" value="UER00236"/>
</dbReference>
<comment type="catalytic activity">
    <reaction evidence="2 14">
        <text>adenosylcob(III)inamide phosphate + GTP + H(+) = adenosylcob(III)inamide-GDP + diphosphate</text>
        <dbReference type="Rhea" id="RHEA:22712"/>
        <dbReference type="ChEBI" id="CHEBI:15378"/>
        <dbReference type="ChEBI" id="CHEBI:33019"/>
        <dbReference type="ChEBI" id="CHEBI:37565"/>
        <dbReference type="ChEBI" id="CHEBI:58502"/>
        <dbReference type="ChEBI" id="CHEBI:60487"/>
        <dbReference type="EC" id="2.7.7.62"/>
    </reaction>
</comment>
<comment type="pathway">
    <text evidence="6 14">Cofactor biosynthesis; adenosylcobalamin biosynthesis; adenosylcobalamin from cob(II)yrinate a,c-diamide: step 5/7.</text>
</comment>
<dbReference type="Proteomes" id="UP000199286">
    <property type="component" value="Unassembled WGS sequence"/>
</dbReference>
<evidence type="ECO:0000256" key="6">
    <source>
        <dbReference type="ARBA" id="ARBA00005159"/>
    </source>
</evidence>
<evidence type="ECO:0000256" key="2">
    <source>
        <dbReference type="ARBA" id="ARBA00000711"/>
    </source>
</evidence>
<comment type="pathway">
    <text evidence="5 14">Cofactor biosynthesis; adenosylcobalamin biosynthesis; adenosylcobalamin from cob(II)yrinate a,c-diamide: step 6/7.</text>
</comment>
<evidence type="ECO:0000256" key="11">
    <source>
        <dbReference type="ARBA" id="ARBA00022777"/>
    </source>
</evidence>
<feature type="active site" description="GMP-histidine intermediate" evidence="15">
    <location>
        <position position="50"/>
    </location>
</feature>
<evidence type="ECO:0000256" key="9">
    <source>
        <dbReference type="ARBA" id="ARBA00022679"/>
    </source>
</evidence>
<evidence type="ECO:0000256" key="15">
    <source>
        <dbReference type="PIRSR" id="PIRSR006135-1"/>
    </source>
</evidence>
<dbReference type="EC" id="2.7.1.156" evidence="14"/>
<keyword evidence="18" id="KW-1185">Reference proteome</keyword>
<evidence type="ECO:0000256" key="14">
    <source>
        <dbReference type="PIRNR" id="PIRNR006135"/>
    </source>
</evidence>
<keyword evidence="8 14" id="KW-0169">Cobalamin biosynthesis</keyword>
<dbReference type="AlphaFoldDB" id="A0A1H3IVF4"/>
<evidence type="ECO:0000256" key="12">
    <source>
        <dbReference type="ARBA" id="ARBA00022840"/>
    </source>
</evidence>
<evidence type="ECO:0000256" key="8">
    <source>
        <dbReference type="ARBA" id="ARBA00022573"/>
    </source>
</evidence>
<proteinExistence type="inferred from homology"/>
<comment type="catalytic activity">
    <reaction evidence="3">
        <text>adenosylcob(III)inamide + GTP = adenosylcob(III)inamide phosphate + GDP + H(+)</text>
        <dbReference type="Rhea" id="RHEA:15765"/>
        <dbReference type="ChEBI" id="CHEBI:2480"/>
        <dbReference type="ChEBI" id="CHEBI:15378"/>
        <dbReference type="ChEBI" id="CHEBI:37565"/>
        <dbReference type="ChEBI" id="CHEBI:58189"/>
        <dbReference type="ChEBI" id="CHEBI:58502"/>
        <dbReference type="EC" id="2.7.1.156"/>
    </reaction>
</comment>
<name>A0A1H3IVF4_9RHOB</name>
<dbReference type="GO" id="GO:0008820">
    <property type="term" value="F:cobinamide phosphate guanylyltransferase activity"/>
    <property type="evidence" value="ECO:0007669"/>
    <property type="project" value="UniProtKB-UniRule"/>
</dbReference>
<dbReference type="Pfam" id="PF02283">
    <property type="entry name" value="CobU"/>
    <property type="match status" value="1"/>
</dbReference>
<dbReference type="PIRSF" id="PIRSF006135">
    <property type="entry name" value="CobU"/>
    <property type="match status" value="1"/>
</dbReference>
<keyword evidence="17" id="KW-0548">Nucleotidyltransferase</keyword>
<accession>A0A1H3IVF4</accession>
<keyword evidence="10 14" id="KW-0547">Nucleotide-binding</keyword>
<evidence type="ECO:0000256" key="1">
    <source>
        <dbReference type="ARBA" id="ARBA00000312"/>
    </source>
</evidence>
<dbReference type="EC" id="2.7.7.62" evidence="14"/>
<keyword evidence="12 14" id="KW-0067">ATP-binding</keyword>
<dbReference type="GO" id="GO:0043752">
    <property type="term" value="F:adenosylcobinamide kinase activity"/>
    <property type="evidence" value="ECO:0007669"/>
    <property type="project" value="UniProtKB-EC"/>
</dbReference>
<dbReference type="NCBIfam" id="NF004469">
    <property type="entry name" value="PRK05800.1"/>
    <property type="match status" value="1"/>
</dbReference>
<reference evidence="17 18" key="1">
    <citation type="submission" date="2016-10" db="EMBL/GenBank/DDBJ databases">
        <authorList>
            <person name="de Groot N.N."/>
        </authorList>
    </citation>
    <scope>NUCLEOTIDE SEQUENCE [LARGE SCALE GENOMIC DNA]</scope>
    <source>
        <strain evidence="17 18">DSM 26880</strain>
    </source>
</reference>
<evidence type="ECO:0000256" key="3">
    <source>
        <dbReference type="ARBA" id="ARBA00001522"/>
    </source>
</evidence>
<comment type="function">
    <text evidence="4 14">Catalyzes ATP-dependent phosphorylation of adenosylcobinamide and addition of GMP to adenosylcobinamide phosphate.</text>
</comment>
<dbReference type="Gene3D" id="3.40.50.300">
    <property type="entry name" value="P-loop containing nucleotide triphosphate hydrolases"/>
    <property type="match status" value="1"/>
</dbReference>
<feature type="binding site" evidence="16">
    <location>
        <begin position="34"/>
        <end position="36"/>
    </location>
    <ligand>
        <name>GTP</name>
        <dbReference type="ChEBI" id="CHEBI:37565"/>
    </ligand>
</feature>
<evidence type="ECO:0000256" key="16">
    <source>
        <dbReference type="PIRSR" id="PIRSR006135-2"/>
    </source>
</evidence>
<evidence type="ECO:0000256" key="5">
    <source>
        <dbReference type="ARBA" id="ARBA00004692"/>
    </source>
</evidence>
<gene>
    <name evidence="17" type="ORF">SAMN05444340_105254</name>
</gene>
<evidence type="ECO:0000256" key="10">
    <source>
        <dbReference type="ARBA" id="ARBA00022741"/>
    </source>
</evidence>
<dbReference type="STRING" id="321339.SAMN05444340_105254"/>
<dbReference type="PANTHER" id="PTHR34848">
    <property type="match status" value="1"/>
</dbReference>